<sequence>MSKVKSYFQKLFHSKPANNDKSSKPVLYTFGLSVWSAVPELAVQELGLEVDKKIINVVEGENFSPEFLKINPKGTLPTLVHNGKAYTSSTDVTRHLVEIASKKITPAHTDLIAKIHEDKYDPNFILLTARNEEELKKAAEGFPTTFVSNRQNALGKYSSSPEGAAFKGFYAEKLESNGGVLKVYKGEAPSADFFTLSTNHWQNVVGYLQNDLPAILPESGFIGGTEPGEDDFHVGAWLARVTWVCGGDKEDEGYKALVKELKGDVHPKIITYWKAWSARPSWKKVYEETLH</sequence>
<dbReference type="EMBL" id="JANHOG010002003">
    <property type="protein sequence ID" value="KAJ3528655.1"/>
    <property type="molecule type" value="Genomic_DNA"/>
</dbReference>
<gene>
    <name evidence="1" type="ORF">NM688_g7966</name>
</gene>
<dbReference type="Proteomes" id="UP001148662">
    <property type="component" value="Unassembled WGS sequence"/>
</dbReference>
<keyword evidence="2" id="KW-1185">Reference proteome</keyword>
<organism evidence="1 2">
    <name type="scientific">Phlebia brevispora</name>
    <dbReference type="NCBI Taxonomy" id="194682"/>
    <lineage>
        <taxon>Eukaryota</taxon>
        <taxon>Fungi</taxon>
        <taxon>Dikarya</taxon>
        <taxon>Basidiomycota</taxon>
        <taxon>Agaricomycotina</taxon>
        <taxon>Agaricomycetes</taxon>
        <taxon>Polyporales</taxon>
        <taxon>Meruliaceae</taxon>
        <taxon>Phlebia</taxon>
    </lineage>
</organism>
<protein>
    <submittedName>
        <fullName evidence="1">Uncharacterized protein</fullName>
    </submittedName>
</protein>
<proteinExistence type="predicted"/>
<accession>A0ACC1RZ82</accession>
<evidence type="ECO:0000313" key="1">
    <source>
        <dbReference type="EMBL" id="KAJ3528655.1"/>
    </source>
</evidence>
<name>A0ACC1RZ82_9APHY</name>
<evidence type="ECO:0000313" key="2">
    <source>
        <dbReference type="Proteomes" id="UP001148662"/>
    </source>
</evidence>
<comment type="caution">
    <text evidence="1">The sequence shown here is derived from an EMBL/GenBank/DDBJ whole genome shotgun (WGS) entry which is preliminary data.</text>
</comment>
<reference evidence="1" key="1">
    <citation type="submission" date="2022-07" db="EMBL/GenBank/DDBJ databases">
        <title>Genome Sequence of Phlebia brevispora.</title>
        <authorList>
            <person name="Buettner E."/>
        </authorList>
    </citation>
    <scope>NUCLEOTIDE SEQUENCE</scope>
    <source>
        <strain evidence="1">MPL23</strain>
    </source>
</reference>